<organism evidence="1 2">
    <name type="scientific">Abyssalbus ytuae</name>
    <dbReference type="NCBI Taxonomy" id="2926907"/>
    <lineage>
        <taxon>Bacteria</taxon>
        <taxon>Pseudomonadati</taxon>
        <taxon>Bacteroidota</taxon>
        <taxon>Flavobacteriia</taxon>
        <taxon>Flavobacteriales</taxon>
        <taxon>Flavobacteriaceae</taxon>
        <taxon>Abyssalbus</taxon>
    </lineage>
</organism>
<dbReference type="EMBL" id="CP094358">
    <property type="protein sequence ID" value="UOB19068.1"/>
    <property type="molecule type" value="Genomic_DNA"/>
</dbReference>
<sequence length="56" mass="6772">MDKARVAIYRPSKRILFEYSEQIFRLFKGDENINEQLLPTCLNVRDKYALNFIYLN</sequence>
<name>A0A9E6ZUB9_9FLAO</name>
<evidence type="ECO:0000313" key="2">
    <source>
        <dbReference type="Proteomes" id="UP000831290"/>
    </source>
</evidence>
<dbReference type="AlphaFoldDB" id="A0A9E6ZUB9"/>
<evidence type="ECO:0000313" key="1">
    <source>
        <dbReference type="EMBL" id="UOB19068.1"/>
    </source>
</evidence>
<accession>A0A9E6ZUB9</accession>
<keyword evidence="2" id="KW-1185">Reference proteome</keyword>
<proteinExistence type="predicted"/>
<dbReference type="RefSeq" id="WP_255845685.1">
    <property type="nucleotide sequence ID" value="NZ_CP094358.1"/>
</dbReference>
<dbReference type="KEGG" id="fbm:MQE35_07160"/>
<dbReference type="Proteomes" id="UP000831290">
    <property type="component" value="Chromosome"/>
</dbReference>
<gene>
    <name evidence="1" type="ORF">MQE35_07160</name>
</gene>
<protein>
    <submittedName>
        <fullName evidence="1">Uncharacterized protein</fullName>
    </submittedName>
</protein>
<reference evidence="1" key="1">
    <citation type="submission" date="2022-03" db="EMBL/GenBank/DDBJ databases">
        <title>Description of Abyssus ytuae gen. nov., sp. nov., a novel member of the family Flavobacteriaceae isolated from the sediment of Mariana Trench.</title>
        <authorList>
            <person name="Zhang J."/>
            <person name="Xu X."/>
        </authorList>
    </citation>
    <scope>NUCLEOTIDE SEQUENCE</scope>
    <source>
        <strain evidence="1">MT3330</strain>
    </source>
</reference>